<dbReference type="SUPFAM" id="SSF56672">
    <property type="entry name" value="DNA/RNA polymerases"/>
    <property type="match status" value="1"/>
</dbReference>
<evidence type="ECO:0000313" key="1">
    <source>
        <dbReference type="EMBL" id="MBW0479100.1"/>
    </source>
</evidence>
<name>A0A9Q3CAJ4_9BASI</name>
<dbReference type="Gene3D" id="3.10.10.10">
    <property type="entry name" value="HIV Type 1 Reverse Transcriptase, subunit A, domain 1"/>
    <property type="match status" value="1"/>
</dbReference>
<dbReference type="OrthoDB" id="2195352at2759"/>
<dbReference type="InterPro" id="IPR043502">
    <property type="entry name" value="DNA/RNA_pol_sf"/>
</dbReference>
<dbReference type="AlphaFoldDB" id="A0A9Q3CAJ4"/>
<dbReference type="Proteomes" id="UP000765509">
    <property type="component" value="Unassembled WGS sequence"/>
</dbReference>
<accession>A0A9Q3CAJ4</accession>
<reference evidence="1" key="1">
    <citation type="submission" date="2021-03" db="EMBL/GenBank/DDBJ databases">
        <title>Draft genome sequence of rust myrtle Austropuccinia psidii MF-1, a brazilian biotype.</title>
        <authorList>
            <person name="Quecine M.C."/>
            <person name="Pachon D.M.R."/>
            <person name="Bonatelli M.L."/>
            <person name="Correr F.H."/>
            <person name="Franceschini L.M."/>
            <person name="Leite T.F."/>
            <person name="Margarido G.R.A."/>
            <person name="Almeida C.A."/>
            <person name="Ferrarezi J.A."/>
            <person name="Labate C.A."/>
        </authorList>
    </citation>
    <scope>NUCLEOTIDE SEQUENCE</scope>
    <source>
        <strain evidence="1">MF-1</strain>
    </source>
</reference>
<evidence type="ECO:0000313" key="2">
    <source>
        <dbReference type="Proteomes" id="UP000765509"/>
    </source>
</evidence>
<proteinExistence type="predicted"/>
<dbReference type="EMBL" id="AVOT02005456">
    <property type="protein sequence ID" value="MBW0479100.1"/>
    <property type="molecule type" value="Genomic_DNA"/>
</dbReference>
<comment type="caution">
    <text evidence="1">The sequence shown here is derived from an EMBL/GenBank/DDBJ whole genome shotgun (WGS) entry which is preliminary data.</text>
</comment>
<organism evidence="1 2">
    <name type="scientific">Austropuccinia psidii MF-1</name>
    <dbReference type="NCBI Taxonomy" id="1389203"/>
    <lineage>
        <taxon>Eukaryota</taxon>
        <taxon>Fungi</taxon>
        <taxon>Dikarya</taxon>
        <taxon>Basidiomycota</taxon>
        <taxon>Pucciniomycotina</taxon>
        <taxon>Pucciniomycetes</taxon>
        <taxon>Pucciniales</taxon>
        <taxon>Sphaerophragmiaceae</taxon>
        <taxon>Austropuccinia</taxon>
    </lineage>
</organism>
<gene>
    <name evidence="1" type="ORF">O181_018815</name>
</gene>
<sequence>MLRRPSYLEILETSKEIEKHVNELLDMDVIRNIGHNKIVEVTTPVLTTWNYGKSRLCGDFRALNSYTKADRYPTKDTPCSRQIGKIQLHH</sequence>
<keyword evidence="2" id="KW-1185">Reference proteome</keyword>
<protein>
    <submittedName>
        <fullName evidence="1">Uncharacterized protein</fullName>
    </submittedName>
</protein>